<name>A0A0K2SWZ6_LEPSM</name>
<evidence type="ECO:0000313" key="1">
    <source>
        <dbReference type="EMBL" id="CDW17806.1"/>
    </source>
</evidence>
<reference evidence="1" key="1">
    <citation type="submission" date="2014-05" db="EMBL/GenBank/DDBJ databases">
        <authorList>
            <person name="Chronopoulou M."/>
        </authorList>
    </citation>
    <scope>NUCLEOTIDE SEQUENCE</scope>
    <source>
        <tissue evidence="1">Whole organism</tissue>
    </source>
</reference>
<sequence length="71" mass="8581">MRKWMKKIYTSHENQLNYIDAIQDFEGSFSRSTTEIDFFEETILMDPTFHKICQIKIYLSVDKMIQKNILN</sequence>
<organism evidence="1">
    <name type="scientific">Lepeophtheirus salmonis</name>
    <name type="common">Salmon louse</name>
    <name type="synonym">Caligus salmonis</name>
    <dbReference type="NCBI Taxonomy" id="72036"/>
    <lineage>
        <taxon>Eukaryota</taxon>
        <taxon>Metazoa</taxon>
        <taxon>Ecdysozoa</taxon>
        <taxon>Arthropoda</taxon>
        <taxon>Crustacea</taxon>
        <taxon>Multicrustacea</taxon>
        <taxon>Hexanauplia</taxon>
        <taxon>Copepoda</taxon>
        <taxon>Siphonostomatoida</taxon>
        <taxon>Caligidae</taxon>
        <taxon>Lepeophtheirus</taxon>
    </lineage>
</organism>
<accession>A0A0K2SWZ6</accession>
<dbReference type="EMBL" id="HACA01000445">
    <property type="protein sequence ID" value="CDW17806.1"/>
    <property type="molecule type" value="Transcribed_RNA"/>
</dbReference>
<protein>
    <submittedName>
        <fullName evidence="1">Uncharacterized protein</fullName>
    </submittedName>
</protein>
<proteinExistence type="predicted"/>
<dbReference type="AlphaFoldDB" id="A0A0K2SWZ6"/>